<protein>
    <submittedName>
        <fullName evidence="1">Uncharacterized protein</fullName>
    </submittedName>
</protein>
<evidence type="ECO:0000313" key="2">
    <source>
        <dbReference type="Proteomes" id="UP000664169"/>
    </source>
</evidence>
<gene>
    <name evidence="1" type="ORF">GOMPHAMPRED_000822</name>
</gene>
<proteinExistence type="predicted"/>
<accession>A0A8H3IJ87</accession>
<name>A0A8H3IJ87_9LECA</name>
<dbReference type="Gene3D" id="1.25.40.20">
    <property type="entry name" value="Ankyrin repeat-containing domain"/>
    <property type="match status" value="1"/>
</dbReference>
<evidence type="ECO:0000313" key="1">
    <source>
        <dbReference type="EMBL" id="CAF9915669.1"/>
    </source>
</evidence>
<keyword evidence="2" id="KW-1185">Reference proteome</keyword>
<dbReference type="AlphaFoldDB" id="A0A8H3IJ87"/>
<comment type="caution">
    <text evidence="1">The sequence shown here is derived from an EMBL/GenBank/DDBJ whole genome shotgun (WGS) entry which is preliminary data.</text>
</comment>
<dbReference type="EMBL" id="CAJPDQ010000010">
    <property type="protein sequence ID" value="CAF9915669.1"/>
    <property type="molecule type" value="Genomic_DNA"/>
</dbReference>
<dbReference type="SUPFAM" id="SSF48403">
    <property type="entry name" value="Ankyrin repeat"/>
    <property type="match status" value="1"/>
</dbReference>
<organism evidence="1 2">
    <name type="scientific">Gomphillus americanus</name>
    <dbReference type="NCBI Taxonomy" id="1940652"/>
    <lineage>
        <taxon>Eukaryota</taxon>
        <taxon>Fungi</taxon>
        <taxon>Dikarya</taxon>
        <taxon>Ascomycota</taxon>
        <taxon>Pezizomycotina</taxon>
        <taxon>Lecanoromycetes</taxon>
        <taxon>OSLEUM clade</taxon>
        <taxon>Ostropomycetidae</taxon>
        <taxon>Ostropales</taxon>
        <taxon>Graphidaceae</taxon>
        <taxon>Gomphilloideae</taxon>
        <taxon>Gomphillus</taxon>
    </lineage>
</organism>
<sequence>MELLIKALPRSSIKGRDQCLSLNQPLISAITKHSLLIVGLLPHASADIDAYKNSSASDTPLVAASRVGSLQALELLIANKASLNVLSHDGQDADSGMTALMVTGLQQGV</sequence>
<dbReference type="Proteomes" id="UP000664169">
    <property type="component" value="Unassembled WGS sequence"/>
</dbReference>
<reference evidence="1" key="1">
    <citation type="submission" date="2021-03" db="EMBL/GenBank/DDBJ databases">
        <authorList>
            <person name="Tagirdzhanova G."/>
        </authorList>
    </citation>
    <scope>NUCLEOTIDE SEQUENCE</scope>
</reference>
<dbReference type="InterPro" id="IPR036770">
    <property type="entry name" value="Ankyrin_rpt-contain_sf"/>
</dbReference>